<evidence type="ECO:0008006" key="4">
    <source>
        <dbReference type="Google" id="ProtNLM"/>
    </source>
</evidence>
<dbReference type="PANTHER" id="PTHR11220">
    <property type="entry name" value="HEME-BINDING PROTEIN-RELATED"/>
    <property type="match status" value="1"/>
</dbReference>
<reference evidence="2 3" key="1">
    <citation type="submission" date="2018-05" db="EMBL/GenBank/DDBJ databases">
        <authorList>
            <person name="Lanie J.A."/>
            <person name="Ng W.-L."/>
            <person name="Kazmierczak K.M."/>
            <person name="Andrzejewski T.M."/>
            <person name="Davidsen T.M."/>
            <person name="Wayne K.J."/>
            <person name="Tettelin H."/>
            <person name="Glass J.I."/>
            <person name="Rusch D."/>
            <person name="Podicherti R."/>
            <person name="Tsui H.-C.T."/>
            <person name="Winkler M.E."/>
        </authorList>
    </citation>
    <scope>NUCLEOTIDE SEQUENCE [LARGE SCALE GENOMIC DNA]</scope>
    <source>
        <strain evidence="2 3">BUT-10</strain>
    </source>
</reference>
<dbReference type="EMBL" id="QFYS01000002">
    <property type="protein sequence ID" value="RAK67597.1"/>
    <property type="molecule type" value="Genomic_DNA"/>
</dbReference>
<dbReference type="InterPro" id="IPR011256">
    <property type="entry name" value="Reg_factor_effector_dom_sf"/>
</dbReference>
<evidence type="ECO:0000313" key="2">
    <source>
        <dbReference type="EMBL" id="RAK67597.1"/>
    </source>
</evidence>
<dbReference type="OrthoDB" id="2156220at2"/>
<accession>A0A328BKV2</accession>
<feature type="compositionally biased region" description="Basic residues" evidence="1">
    <location>
        <begin position="71"/>
        <end position="93"/>
    </location>
</feature>
<dbReference type="Proteomes" id="UP000249524">
    <property type="component" value="Unassembled WGS sequence"/>
</dbReference>
<sequence length="323" mass="35458">MPADPRRRALPVAGARDAARADRRRRGGSRRRRRGALFLRHVRRGGGAGLRARPARPASRNDRALGGRRLCGPRRPRARRRPPAREPRRHPRSPGRLALRRRPEGALTMLQTVVLGLAAAAAVLTFAPGASRASVEEPSYRVLARTGGVELREYPALIAAETMVEGDEATARNRGFRRIADYIFGGNQSRKSVAMTAPVAQSPVPGKPASEKIAMTAPVAQEPVAGGWRVQFFMPASYEMDTLPRPNSPDVVLRRLPAQRYAVLRFSGSSRPARMAERQAELLAAAGKQGWQATGEPVYWFYDPPWTPTPMRRNEVAIPVAAP</sequence>
<dbReference type="AlphaFoldDB" id="A0A328BKV2"/>
<evidence type="ECO:0000313" key="3">
    <source>
        <dbReference type="Proteomes" id="UP000249524"/>
    </source>
</evidence>
<organism evidence="2 3">
    <name type="scientific">Phenylobacterium kunshanense</name>
    <dbReference type="NCBI Taxonomy" id="1445034"/>
    <lineage>
        <taxon>Bacteria</taxon>
        <taxon>Pseudomonadati</taxon>
        <taxon>Pseudomonadota</taxon>
        <taxon>Alphaproteobacteria</taxon>
        <taxon>Caulobacterales</taxon>
        <taxon>Caulobacteraceae</taxon>
        <taxon>Phenylobacterium</taxon>
    </lineage>
</organism>
<gene>
    <name evidence="2" type="ORF">DJ019_06730</name>
</gene>
<comment type="caution">
    <text evidence="2">The sequence shown here is derived from an EMBL/GenBank/DDBJ whole genome shotgun (WGS) entry which is preliminary data.</text>
</comment>
<name>A0A328BKV2_9CAUL</name>
<protein>
    <recommendedName>
        <fullName evidence="4">Heme-binding protein</fullName>
    </recommendedName>
</protein>
<dbReference type="Pfam" id="PF04832">
    <property type="entry name" value="SOUL"/>
    <property type="match status" value="1"/>
</dbReference>
<dbReference type="Gene3D" id="3.20.80.10">
    <property type="entry name" value="Regulatory factor, effector binding domain"/>
    <property type="match status" value="1"/>
</dbReference>
<dbReference type="SUPFAM" id="SSF55136">
    <property type="entry name" value="Probable bacterial effector-binding domain"/>
    <property type="match status" value="1"/>
</dbReference>
<feature type="region of interest" description="Disordered" evidence="1">
    <location>
        <begin position="1"/>
        <end position="100"/>
    </location>
</feature>
<feature type="compositionally biased region" description="Basic residues" evidence="1">
    <location>
        <begin position="22"/>
        <end position="44"/>
    </location>
</feature>
<keyword evidence="3" id="KW-1185">Reference proteome</keyword>
<dbReference type="InterPro" id="IPR006917">
    <property type="entry name" value="SOUL_heme-bd"/>
</dbReference>
<dbReference type="PANTHER" id="PTHR11220:SF1">
    <property type="entry name" value="HEME-BINDING PROTEIN 2"/>
    <property type="match status" value="1"/>
</dbReference>
<proteinExistence type="predicted"/>
<evidence type="ECO:0000256" key="1">
    <source>
        <dbReference type="SAM" id="MobiDB-lite"/>
    </source>
</evidence>